<evidence type="ECO:0000256" key="3">
    <source>
        <dbReference type="ARBA" id="ARBA00022741"/>
    </source>
</evidence>
<dbReference type="SUPFAM" id="SSF90123">
    <property type="entry name" value="ABC transporter transmembrane region"/>
    <property type="match status" value="1"/>
</dbReference>
<protein>
    <submittedName>
        <fullName evidence="10">Type I secretion system permease/ATPase</fullName>
    </submittedName>
</protein>
<dbReference type="Pfam" id="PF00005">
    <property type="entry name" value="ABC_tran"/>
    <property type="match status" value="1"/>
</dbReference>
<dbReference type="GO" id="GO:0016887">
    <property type="term" value="F:ATP hydrolysis activity"/>
    <property type="evidence" value="ECO:0007669"/>
    <property type="project" value="InterPro"/>
</dbReference>
<accession>A0A8I1M4S9</accession>
<dbReference type="NCBIfam" id="TIGR01842">
    <property type="entry name" value="type_I_sec_PrtD"/>
    <property type="match status" value="1"/>
</dbReference>
<dbReference type="GO" id="GO:0034040">
    <property type="term" value="F:ATPase-coupled lipid transmembrane transporter activity"/>
    <property type="evidence" value="ECO:0007669"/>
    <property type="project" value="TreeGrafter"/>
</dbReference>
<dbReference type="PANTHER" id="PTHR24221">
    <property type="entry name" value="ATP-BINDING CASSETTE SUB-FAMILY B"/>
    <property type="match status" value="1"/>
</dbReference>
<keyword evidence="12" id="KW-1185">Reference proteome</keyword>
<feature type="transmembrane region" description="Helical" evidence="7">
    <location>
        <begin position="57"/>
        <end position="77"/>
    </location>
</feature>
<evidence type="ECO:0000256" key="1">
    <source>
        <dbReference type="ARBA" id="ARBA00004651"/>
    </source>
</evidence>
<dbReference type="Proteomes" id="UP000664405">
    <property type="component" value="Unassembled WGS sequence"/>
</dbReference>
<evidence type="ECO:0000313" key="13">
    <source>
        <dbReference type="Proteomes" id="UP000664405"/>
    </source>
</evidence>
<evidence type="ECO:0000313" key="10">
    <source>
        <dbReference type="EMBL" id="MBN8195167.1"/>
    </source>
</evidence>
<evidence type="ECO:0000259" key="8">
    <source>
        <dbReference type="PROSITE" id="PS50893"/>
    </source>
</evidence>
<dbReference type="PROSITE" id="PS50929">
    <property type="entry name" value="ABC_TM1F"/>
    <property type="match status" value="1"/>
</dbReference>
<evidence type="ECO:0000259" key="9">
    <source>
        <dbReference type="PROSITE" id="PS50929"/>
    </source>
</evidence>
<evidence type="ECO:0000256" key="4">
    <source>
        <dbReference type="ARBA" id="ARBA00022840"/>
    </source>
</evidence>
<keyword evidence="5 7" id="KW-1133">Transmembrane helix</keyword>
<keyword evidence="4" id="KW-0067">ATP-binding</keyword>
<evidence type="ECO:0000256" key="5">
    <source>
        <dbReference type="ARBA" id="ARBA00022989"/>
    </source>
</evidence>
<keyword evidence="6 7" id="KW-0472">Membrane</keyword>
<dbReference type="InterPro" id="IPR003593">
    <property type="entry name" value="AAA+_ATPase"/>
</dbReference>
<feature type="transmembrane region" description="Helical" evidence="7">
    <location>
        <begin position="20"/>
        <end position="45"/>
    </location>
</feature>
<comment type="subcellular location">
    <subcellularLocation>
        <location evidence="1">Cell membrane</location>
        <topology evidence="1">Multi-pass membrane protein</topology>
    </subcellularLocation>
</comment>
<dbReference type="GO" id="GO:0030253">
    <property type="term" value="P:protein secretion by the type I secretion system"/>
    <property type="evidence" value="ECO:0007669"/>
    <property type="project" value="InterPro"/>
</dbReference>
<dbReference type="InterPro" id="IPR011527">
    <property type="entry name" value="ABC1_TM_dom"/>
</dbReference>
<feature type="domain" description="ABC transmembrane type-1" evidence="9">
    <location>
        <begin position="21"/>
        <end position="297"/>
    </location>
</feature>
<dbReference type="InterPro" id="IPR039421">
    <property type="entry name" value="Type_1_exporter"/>
</dbReference>
<evidence type="ECO:0000256" key="2">
    <source>
        <dbReference type="ARBA" id="ARBA00022692"/>
    </source>
</evidence>
<reference evidence="11 12" key="1">
    <citation type="submission" date="2017-11" db="EMBL/GenBank/DDBJ databases">
        <title>Biodiversity and function of Thalassospira species in the particle-attached aromatic-hydrocarbon-degrading consortia from the surface seawater of the China South Sea.</title>
        <authorList>
            <person name="Dong C."/>
            <person name="Liu R."/>
            <person name="Shao Z."/>
        </authorList>
    </citation>
    <scope>NUCLEOTIDE SEQUENCE [LARGE SCALE GENOMIC DNA]</scope>
    <source>
        <strain evidence="11 12">139Z-12</strain>
    </source>
</reference>
<dbReference type="InterPro" id="IPR003439">
    <property type="entry name" value="ABC_transporter-like_ATP-bd"/>
</dbReference>
<gene>
    <name evidence="11" type="ORF">CU041_10075</name>
    <name evidence="10" type="ORF">JF547_01435</name>
</gene>
<dbReference type="PROSITE" id="PS50893">
    <property type="entry name" value="ABC_TRANSPORTER_2"/>
    <property type="match status" value="1"/>
</dbReference>
<dbReference type="CDD" id="cd18586">
    <property type="entry name" value="ABC_6TM_PrtD_like"/>
    <property type="match status" value="1"/>
</dbReference>
<proteinExistence type="predicted"/>
<organism evidence="10 13">
    <name type="scientific">Thalassospira povalilytica</name>
    <dbReference type="NCBI Taxonomy" id="732237"/>
    <lineage>
        <taxon>Bacteria</taxon>
        <taxon>Pseudomonadati</taxon>
        <taxon>Pseudomonadota</taxon>
        <taxon>Alphaproteobacteria</taxon>
        <taxon>Rhodospirillales</taxon>
        <taxon>Thalassospiraceae</taxon>
        <taxon>Thalassospira</taxon>
    </lineage>
</organism>
<reference evidence="10" key="2">
    <citation type="submission" date="2020-12" db="EMBL/GenBank/DDBJ databases">
        <title>Oil enriched cultivation method for isolating marine PHA-producing bacteria.</title>
        <authorList>
            <person name="Zheng W."/>
            <person name="Yu S."/>
            <person name="Huang Y."/>
        </authorList>
    </citation>
    <scope>NUCLEOTIDE SEQUENCE</scope>
    <source>
        <strain evidence="10">SY-2-3</strain>
    </source>
</reference>
<dbReference type="InterPro" id="IPR027417">
    <property type="entry name" value="P-loop_NTPase"/>
</dbReference>
<name>A0A8I1M4S9_9PROT</name>
<feature type="transmembrane region" description="Helical" evidence="7">
    <location>
        <begin position="156"/>
        <end position="175"/>
    </location>
</feature>
<dbReference type="EMBL" id="PGTS01000003">
    <property type="protein sequence ID" value="PKR50053.1"/>
    <property type="molecule type" value="Genomic_DNA"/>
</dbReference>
<feature type="domain" description="ABC transporter" evidence="8">
    <location>
        <begin position="329"/>
        <end position="568"/>
    </location>
</feature>
<dbReference type="Gene3D" id="1.20.1560.10">
    <property type="entry name" value="ABC transporter type 1, transmembrane domain"/>
    <property type="match status" value="1"/>
</dbReference>
<evidence type="ECO:0000313" key="11">
    <source>
        <dbReference type="EMBL" id="PKR50053.1"/>
    </source>
</evidence>
<dbReference type="InterPro" id="IPR017871">
    <property type="entry name" value="ABC_transporter-like_CS"/>
</dbReference>
<dbReference type="SMART" id="SM00382">
    <property type="entry name" value="AAA"/>
    <property type="match status" value="1"/>
</dbReference>
<evidence type="ECO:0000313" key="12">
    <source>
        <dbReference type="Proteomes" id="UP000233365"/>
    </source>
</evidence>
<feature type="transmembrane region" description="Helical" evidence="7">
    <location>
        <begin position="125"/>
        <end position="150"/>
    </location>
</feature>
<evidence type="ECO:0000256" key="7">
    <source>
        <dbReference type="SAM" id="Phobius"/>
    </source>
</evidence>
<dbReference type="GO" id="GO:0030256">
    <property type="term" value="C:type I protein secretion system complex"/>
    <property type="evidence" value="ECO:0007669"/>
    <property type="project" value="InterPro"/>
</dbReference>
<keyword evidence="2 7" id="KW-0812">Transmembrane</keyword>
<dbReference type="GO" id="GO:0140359">
    <property type="term" value="F:ABC-type transporter activity"/>
    <property type="evidence" value="ECO:0007669"/>
    <property type="project" value="InterPro"/>
</dbReference>
<dbReference type="PROSITE" id="PS00211">
    <property type="entry name" value="ABC_TRANSPORTER_1"/>
    <property type="match status" value="1"/>
</dbReference>
<keyword evidence="3" id="KW-0547">Nucleotide-binding</keyword>
<comment type="caution">
    <text evidence="10">The sequence shown here is derived from an EMBL/GenBank/DDBJ whole genome shotgun (WGS) entry which is preliminary data.</text>
</comment>
<dbReference type="Pfam" id="PF00664">
    <property type="entry name" value="ABC_membrane"/>
    <property type="match status" value="1"/>
</dbReference>
<sequence length="569" mass="61090">MRTGKSRPLSEAISSLRRAFVAVAALSGVSNILMLTGPLFMLQVYDRVLASQNVPTLVALSGLVVFLYLFLGSVDALRARMLIRIGWRVDEKIGPDALMQTFDLGLRNARANNQPLHDLDQIRQFLGGAGPVAICDLPWMPVFLAIVFVFHPWLGVLALVGGALLVVLTLISEVVTRKKVATMNSQTVQRDRLVEAGRRNAEALRAMGMEKAFSQSWAKLNNRYLRDNTAVGDVNSTFSAYIKVIRLALQSGVLALGAYLAIHQEVTPGTMIAASILTARALSPVEQAIGNWRGFVAARQARRRLDEMLVTQGQSEDTRTRLPAPSRNLTVSNLVVGTQDGNAPGQSKVLLRINALTLSAGDGLGVIGPSGSGKSTLGRALVGIGKMRGGKIRLDGAELSHWDRDELGKHIGYLPQDVELFDDTVARNIARLQNGALSSDIVQAAKSAGVHDMILSLPNGYDTRIGVGGVVLSGGQRQRIGLARALFGNPFLIVLDEPNASLDSDGEQALLQSVQSARARGAIVVLIAHRPSALATVNLATVIQDGHQIAFGKRDDILRRTVRQVGESA</sequence>
<dbReference type="Proteomes" id="UP000233365">
    <property type="component" value="Unassembled WGS sequence"/>
</dbReference>
<dbReference type="InterPro" id="IPR047957">
    <property type="entry name" value="ABC_AprD-like_6TM"/>
</dbReference>
<evidence type="ECO:0000256" key="6">
    <source>
        <dbReference type="ARBA" id="ARBA00023136"/>
    </source>
</evidence>
<dbReference type="InterPro" id="IPR036640">
    <property type="entry name" value="ABC1_TM_sf"/>
</dbReference>
<dbReference type="GO" id="GO:0005524">
    <property type="term" value="F:ATP binding"/>
    <property type="evidence" value="ECO:0007669"/>
    <property type="project" value="UniProtKB-KW"/>
</dbReference>
<dbReference type="AlphaFoldDB" id="A0A8I1M4S9"/>
<dbReference type="EMBL" id="JAEKJW010000001">
    <property type="protein sequence ID" value="MBN8195167.1"/>
    <property type="molecule type" value="Genomic_DNA"/>
</dbReference>
<dbReference type="SUPFAM" id="SSF52540">
    <property type="entry name" value="P-loop containing nucleoside triphosphate hydrolases"/>
    <property type="match status" value="1"/>
</dbReference>
<dbReference type="InterPro" id="IPR010128">
    <property type="entry name" value="ATPase_T1SS_PrtD-like"/>
</dbReference>
<dbReference type="GO" id="GO:0005886">
    <property type="term" value="C:plasma membrane"/>
    <property type="evidence" value="ECO:0007669"/>
    <property type="project" value="UniProtKB-SubCell"/>
</dbReference>
<dbReference type="PANTHER" id="PTHR24221:SF248">
    <property type="entry name" value="ABC TRANSPORTER TRANSMEMBRANE REGION"/>
    <property type="match status" value="1"/>
</dbReference>
<dbReference type="Gene3D" id="3.40.50.300">
    <property type="entry name" value="P-loop containing nucleotide triphosphate hydrolases"/>
    <property type="match status" value="1"/>
</dbReference>